<accession>C0NLY1</accession>
<dbReference type="GeneID" id="69037527"/>
<gene>
    <name evidence="2" type="ORF">HCBG_04511</name>
</gene>
<reference evidence="2" key="1">
    <citation type="submission" date="2009-02" db="EMBL/GenBank/DDBJ databases">
        <title>The Genome Sequence of Ajellomyces capsulatus strain G186AR.</title>
        <authorList>
            <consortium name="The Broad Institute Genome Sequencing Platform"/>
            <person name="Champion M."/>
            <person name="Cuomo C."/>
            <person name="Ma L.-J."/>
            <person name="Henn M.R."/>
            <person name="Sil A."/>
            <person name="Goldman B."/>
            <person name="Young S.K."/>
            <person name="Kodira C.D."/>
            <person name="Zeng Q."/>
            <person name="Koehrsen M."/>
            <person name="Alvarado L."/>
            <person name="Berlin A."/>
            <person name="Borenstein D."/>
            <person name="Chen Z."/>
            <person name="Engels R."/>
            <person name="Freedman E."/>
            <person name="Gellesch M."/>
            <person name="Goldberg J."/>
            <person name="Griggs A."/>
            <person name="Gujja S."/>
            <person name="Heiman D."/>
            <person name="Hepburn T."/>
            <person name="Howarth C."/>
            <person name="Jen D."/>
            <person name="Larson L."/>
            <person name="Lewis B."/>
            <person name="Mehta T."/>
            <person name="Park D."/>
            <person name="Pearson M."/>
            <person name="Roberts A."/>
            <person name="Saif S."/>
            <person name="Shea T."/>
            <person name="Shenoy N."/>
            <person name="Sisk P."/>
            <person name="Stolte C."/>
            <person name="Sykes S."/>
            <person name="Walk T."/>
            <person name="White J."/>
            <person name="Yandava C."/>
            <person name="Klein B."/>
            <person name="McEwen J.G."/>
            <person name="Puccia R."/>
            <person name="Goldman G.H."/>
            <person name="Felipe M.S."/>
            <person name="Nino-Vega G."/>
            <person name="San-Blas G."/>
            <person name="Taylor J."/>
            <person name="Mendoza L."/>
            <person name="Galagan J."/>
            <person name="Nusbaum C."/>
            <person name="Birren B."/>
        </authorList>
    </citation>
    <scope>NUCLEOTIDE SEQUENCE</scope>
    <source>
        <strain evidence="2">G186AR</strain>
    </source>
</reference>
<feature type="region of interest" description="Disordered" evidence="1">
    <location>
        <begin position="67"/>
        <end position="110"/>
    </location>
</feature>
<evidence type="ECO:0000313" key="2">
    <source>
        <dbReference type="EMBL" id="EEH07632.1"/>
    </source>
</evidence>
<proteinExistence type="predicted"/>
<dbReference type="HOGENOM" id="CLU_2037424_0_0_1"/>
<sequence>MKCMQWPARLNCRGILDDKRSTKILKKPPIGKCLLKEIPPLPLQETVIVGTSVQSLLGPFGPIRGIDETDHVQQGSNRETNPPVALVPYLTRKSRTPKTPNLNSARTPAKRRAEKLNMLIA</sequence>
<keyword evidence="3" id="KW-1185">Reference proteome</keyword>
<dbReference type="Proteomes" id="UP000001631">
    <property type="component" value="Unassembled WGS sequence"/>
</dbReference>
<dbReference type="RefSeq" id="XP_045288113.1">
    <property type="nucleotide sequence ID" value="XM_045431560.1"/>
</dbReference>
<protein>
    <submittedName>
        <fullName evidence="2">Uncharacterized protein</fullName>
    </submittedName>
</protein>
<evidence type="ECO:0000256" key="1">
    <source>
        <dbReference type="SAM" id="MobiDB-lite"/>
    </source>
</evidence>
<dbReference type="InParanoid" id="C0NLY1"/>
<feature type="compositionally biased region" description="Polar residues" evidence="1">
    <location>
        <begin position="97"/>
        <end position="106"/>
    </location>
</feature>
<dbReference type="AlphaFoldDB" id="C0NLY1"/>
<name>C0NLY1_AJECG</name>
<organism evidence="2 3">
    <name type="scientific">Ajellomyces capsulatus (strain G186AR / H82 / ATCC MYA-2454 / RMSCC 2432)</name>
    <name type="common">Darling's disease fungus</name>
    <name type="synonym">Histoplasma capsulatum</name>
    <dbReference type="NCBI Taxonomy" id="447093"/>
    <lineage>
        <taxon>Eukaryota</taxon>
        <taxon>Fungi</taxon>
        <taxon>Dikarya</taxon>
        <taxon>Ascomycota</taxon>
        <taxon>Pezizomycotina</taxon>
        <taxon>Eurotiomycetes</taxon>
        <taxon>Eurotiomycetidae</taxon>
        <taxon>Onygenales</taxon>
        <taxon>Ajellomycetaceae</taxon>
        <taxon>Histoplasma</taxon>
    </lineage>
</organism>
<dbReference type="EMBL" id="GG663367">
    <property type="protein sequence ID" value="EEH07632.1"/>
    <property type="molecule type" value="Genomic_DNA"/>
</dbReference>
<evidence type="ECO:0000313" key="3">
    <source>
        <dbReference type="Proteomes" id="UP000001631"/>
    </source>
</evidence>